<feature type="domain" description="Phosphotyrosine protein phosphatase I" evidence="6">
    <location>
        <begin position="2"/>
        <end position="148"/>
    </location>
</feature>
<dbReference type="GO" id="GO:0004725">
    <property type="term" value="F:protein tyrosine phosphatase activity"/>
    <property type="evidence" value="ECO:0007669"/>
    <property type="project" value="UniProtKB-EC"/>
</dbReference>
<keyword evidence="4" id="KW-0904">Protein phosphatase</keyword>
<dbReference type="RefSeq" id="WP_121899820.1">
    <property type="nucleotide sequence ID" value="NZ_REFW01000001.1"/>
</dbReference>
<dbReference type="Pfam" id="PF01451">
    <property type="entry name" value="LMWPc"/>
    <property type="match status" value="1"/>
</dbReference>
<comment type="similarity">
    <text evidence="1">Belongs to the low molecular weight phosphotyrosine protein phosphatase family.</text>
</comment>
<evidence type="ECO:0000256" key="2">
    <source>
        <dbReference type="ARBA" id="ARBA00013064"/>
    </source>
</evidence>
<gene>
    <name evidence="7" type="ORF">EAX62_00960</name>
</gene>
<dbReference type="EC" id="3.1.3.48" evidence="2"/>
<evidence type="ECO:0000256" key="4">
    <source>
        <dbReference type="ARBA" id="ARBA00022912"/>
    </source>
</evidence>
<dbReference type="InterPro" id="IPR050438">
    <property type="entry name" value="LMW_PTPase"/>
</dbReference>
<sequence>MASLVFVCWGNICRSPIGERVARRMAEERGLDLEVTSFGLSDENAGSPIDRRAVSVLRGGGYDADGHRARQIGRDDIEAADLVVAVEPYQVEQLRRMAPGADNVRLLNDFNPDIGPGTPLIDPWYGDDDGFNDTIADVEAAMPGILDEFNA</sequence>
<comment type="caution">
    <text evidence="7">The sequence shown here is derived from an EMBL/GenBank/DDBJ whole genome shotgun (WGS) entry which is preliminary data.</text>
</comment>
<evidence type="ECO:0000313" key="8">
    <source>
        <dbReference type="Proteomes" id="UP000275256"/>
    </source>
</evidence>
<dbReference type="EMBL" id="REFW01000001">
    <property type="protein sequence ID" value="RMB61273.1"/>
    <property type="molecule type" value="Genomic_DNA"/>
</dbReference>
<dbReference type="InterPro" id="IPR036196">
    <property type="entry name" value="Ptyr_pPase_sf"/>
</dbReference>
<keyword evidence="8" id="KW-1185">Reference proteome</keyword>
<evidence type="ECO:0000259" key="6">
    <source>
        <dbReference type="SMART" id="SM00226"/>
    </source>
</evidence>
<accession>A0A3M0GI48</accession>
<dbReference type="SUPFAM" id="SSF52788">
    <property type="entry name" value="Phosphotyrosine protein phosphatases I"/>
    <property type="match status" value="1"/>
</dbReference>
<dbReference type="PANTHER" id="PTHR11717">
    <property type="entry name" value="LOW MOLECULAR WEIGHT PROTEIN TYROSINE PHOSPHATASE"/>
    <property type="match status" value="1"/>
</dbReference>
<feature type="active site" evidence="5">
    <location>
        <position position="14"/>
    </location>
</feature>
<feature type="active site" description="Nucleophile" evidence="5">
    <location>
        <position position="8"/>
    </location>
</feature>
<reference evidence="7 8" key="1">
    <citation type="submission" date="2018-10" db="EMBL/GenBank/DDBJ databases">
        <title>Tessaracoccus antarcticuss sp. nov., isolated from sediment.</title>
        <authorList>
            <person name="Zhou L.Y."/>
            <person name="Du Z.J."/>
        </authorList>
    </citation>
    <scope>NUCLEOTIDE SEQUENCE [LARGE SCALE GENOMIC DNA]</scope>
    <source>
        <strain evidence="7 8">JDX10</strain>
    </source>
</reference>
<dbReference type="SMART" id="SM00226">
    <property type="entry name" value="LMWPc"/>
    <property type="match status" value="1"/>
</dbReference>
<dbReference type="PANTHER" id="PTHR11717:SF7">
    <property type="entry name" value="LOW MOLECULAR WEIGHT PHOSPHOTYROSINE PROTEIN PHOSPHATASE"/>
    <property type="match status" value="1"/>
</dbReference>
<keyword evidence="3" id="KW-0378">Hydrolase</keyword>
<protein>
    <recommendedName>
        <fullName evidence="2">protein-tyrosine-phosphatase</fullName>
        <ecNumber evidence="2">3.1.3.48</ecNumber>
    </recommendedName>
</protein>
<name>A0A3M0GI48_9ACTN</name>
<dbReference type="Gene3D" id="3.40.50.2300">
    <property type="match status" value="1"/>
</dbReference>
<dbReference type="AlphaFoldDB" id="A0A3M0GI48"/>
<evidence type="ECO:0000256" key="1">
    <source>
        <dbReference type="ARBA" id="ARBA00011063"/>
    </source>
</evidence>
<feature type="active site" description="Proton donor" evidence="5">
    <location>
        <position position="122"/>
    </location>
</feature>
<dbReference type="PRINTS" id="PR00719">
    <property type="entry name" value="LMWPTPASE"/>
</dbReference>
<evidence type="ECO:0000313" key="7">
    <source>
        <dbReference type="EMBL" id="RMB61273.1"/>
    </source>
</evidence>
<dbReference type="InterPro" id="IPR017867">
    <property type="entry name" value="Tyr_phospatase_low_mol_wt"/>
</dbReference>
<evidence type="ECO:0000256" key="3">
    <source>
        <dbReference type="ARBA" id="ARBA00022801"/>
    </source>
</evidence>
<dbReference type="InterPro" id="IPR023485">
    <property type="entry name" value="Ptyr_pPase"/>
</dbReference>
<proteinExistence type="inferred from homology"/>
<dbReference type="Proteomes" id="UP000275256">
    <property type="component" value="Unassembled WGS sequence"/>
</dbReference>
<dbReference type="OrthoDB" id="9784339at2"/>
<dbReference type="CDD" id="cd16343">
    <property type="entry name" value="LMWPTP"/>
    <property type="match status" value="1"/>
</dbReference>
<organism evidence="7 8">
    <name type="scientific">Tessaracoccus antarcticus</name>
    <dbReference type="NCBI Taxonomy" id="2479848"/>
    <lineage>
        <taxon>Bacteria</taxon>
        <taxon>Bacillati</taxon>
        <taxon>Actinomycetota</taxon>
        <taxon>Actinomycetes</taxon>
        <taxon>Propionibacteriales</taxon>
        <taxon>Propionibacteriaceae</taxon>
        <taxon>Tessaracoccus</taxon>
    </lineage>
</organism>
<evidence type="ECO:0000256" key="5">
    <source>
        <dbReference type="PIRSR" id="PIRSR617867-1"/>
    </source>
</evidence>